<dbReference type="GO" id="GO:0016874">
    <property type="term" value="F:ligase activity"/>
    <property type="evidence" value="ECO:0007669"/>
    <property type="project" value="UniProtKB-KW"/>
</dbReference>
<dbReference type="GO" id="GO:0016787">
    <property type="term" value="F:hydrolase activity"/>
    <property type="evidence" value="ECO:0007669"/>
    <property type="project" value="UniProtKB-KW"/>
</dbReference>
<accession>A0A4Q2RC33</accession>
<dbReference type="PANTHER" id="PTHR39323:SF1">
    <property type="entry name" value="BLR1149 PROTEIN"/>
    <property type="match status" value="1"/>
</dbReference>
<protein>
    <submittedName>
        <fullName evidence="2">Ligase-associated DNA damage response endonuclease PdeM</fullName>
        <ecNumber evidence="2">3.1.-.-</ecNumber>
    </submittedName>
</protein>
<dbReference type="AlphaFoldDB" id="A0A4Q2RC33"/>
<dbReference type="InterPro" id="IPR029052">
    <property type="entry name" value="Metallo-depent_PP-like"/>
</dbReference>
<keyword evidence="2" id="KW-0540">Nuclease</keyword>
<dbReference type="Gene3D" id="3.60.21.10">
    <property type="match status" value="1"/>
</dbReference>
<dbReference type="Proteomes" id="UP000289411">
    <property type="component" value="Unassembled WGS sequence"/>
</dbReference>
<dbReference type="NCBIfam" id="TIGR04123">
    <property type="entry name" value="P_estr_lig_assc"/>
    <property type="match status" value="1"/>
</dbReference>
<organism evidence="2 3">
    <name type="scientific">Lichenibacterium ramalinae</name>
    <dbReference type="NCBI Taxonomy" id="2316527"/>
    <lineage>
        <taxon>Bacteria</taxon>
        <taxon>Pseudomonadati</taxon>
        <taxon>Pseudomonadota</taxon>
        <taxon>Alphaproteobacteria</taxon>
        <taxon>Hyphomicrobiales</taxon>
        <taxon>Lichenihabitantaceae</taxon>
        <taxon>Lichenibacterium</taxon>
    </lineage>
</organism>
<reference evidence="2 3" key="1">
    <citation type="submission" date="2018-09" db="EMBL/GenBank/DDBJ databases">
        <authorList>
            <person name="Grouzdev D.S."/>
            <person name="Krutkina M.S."/>
        </authorList>
    </citation>
    <scope>NUCLEOTIDE SEQUENCE [LARGE SCALE GENOMIC DNA]</scope>
    <source>
        <strain evidence="2 3">RmlP001</strain>
    </source>
</reference>
<dbReference type="SUPFAM" id="SSF56300">
    <property type="entry name" value="Metallo-dependent phosphatases"/>
    <property type="match status" value="1"/>
</dbReference>
<dbReference type="OrthoDB" id="9795838at2"/>
<dbReference type="GO" id="GO:0004519">
    <property type="term" value="F:endonuclease activity"/>
    <property type="evidence" value="ECO:0007669"/>
    <property type="project" value="UniProtKB-KW"/>
</dbReference>
<comment type="caution">
    <text evidence="2">The sequence shown here is derived from an EMBL/GenBank/DDBJ whole genome shotgun (WGS) entry which is preliminary data.</text>
</comment>
<evidence type="ECO:0000259" key="1">
    <source>
        <dbReference type="Pfam" id="PF00149"/>
    </source>
</evidence>
<dbReference type="EMBL" id="QYBC01000015">
    <property type="protein sequence ID" value="RYB03304.1"/>
    <property type="molecule type" value="Genomic_DNA"/>
</dbReference>
<proteinExistence type="predicted"/>
<dbReference type="EC" id="3.1.-.-" evidence="2"/>
<keyword evidence="3" id="KW-1185">Reference proteome</keyword>
<dbReference type="PANTHER" id="PTHR39323">
    <property type="entry name" value="BLR1149 PROTEIN"/>
    <property type="match status" value="1"/>
</dbReference>
<keyword evidence="2" id="KW-0436">Ligase</keyword>
<evidence type="ECO:0000313" key="2">
    <source>
        <dbReference type="EMBL" id="RYB03304.1"/>
    </source>
</evidence>
<dbReference type="Pfam" id="PF00149">
    <property type="entry name" value="Metallophos"/>
    <property type="match status" value="1"/>
</dbReference>
<name>A0A4Q2RC33_9HYPH</name>
<dbReference type="InterPro" id="IPR004843">
    <property type="entry name" value="Calcineurin-like_PHP"/>
</dbReference>
<gene>
    <name evidence="2" type="primary">pdeM</name>
    <name evidence="2" type="ORF">D3272_17970</name>
</gene>
<keyword evidence="2" id="KW-0378">Hydrolase</keyword>
<dbReference type="PIRSF" id="PIRSF000887">
    <property type="entry name" value="Pesterase_MJ0037"/>
    <property type="match status" value="1"/>
</dbReference>
<keyword evidence="2" id="KW-0255">Endonuclease</keyword>
<sequence>MTALKRKAPVEARPGVVSRVHSHVGVAGVDLLADVCGALFHEADGVLLVADLHLEKGSSFARRGLMLPPYDTAATLAKLGAVVARTRPRLVVALGDSFHDRAGASRMGEADRAALAALQAGRDWVWLAGNHDPAPPKGLGGTTAATWSLGPLTLRHEPLPGAPAGEIAGHLHPVAIVAGAGGAVRRRAFVSDGTRCIMPAFGAYAGGLNFRHPAFAGLLKEGRRIAHALGRDRVYAIPESRCLAGA</sequence>
<reference evidence="2 3" key="2">
    <citation type="submission" date="2019-02" db="EMBL/GenBank/DDBJ databases">
        <title>'Lichenibacterium ramalinii' gen. nov. sp. nov., 'Lichenibacterium minor' gen. nov. sp. nov.</title>
        <authorList>
            <person name="Pankratov T."/>
        </authorList>
    </citation>
    <scope>NUCLEOTIDE SEQUENCE [LARGE SCALE GENOMIC DNA]</scope>
    <source>
        <strain evidence="2 3">RmlP001</strain>
    </source>
</reference>
<feature type="domain" description="Calcineurin-like phosphoesterase" evidence="1">
    <location>
        <begin position="46"/>
        <end position="137"/>
    </location>
</feature>
<dbReference type="InterPro" id="IPR026336">
    <property type="entry name" value="PdeM-like"/>
</dbReference>
<evidence type="ECO:0000313" key="3">
    <source>
        <dbReference type="Proteomes" id="UP000289411"/>
    </source>
</evidence>
<dbReference type="InterPro" id="IPR024173">
    <property type="entry name" value="Pesterase_MJ0037-like"/>
</dbReference>